<accession>A0ABW4XWK1</accession>
<name>A0ABW4XWK1_9FLAO</name>
<organism evidence="1 2">
    <name type="scientific">Flagellimonas iocasae</name>
    <dbReference type="NCBI Taxonomy" id="2055905"/>
    <lineage>
        <taxon>Bacteria</taxon>
        <taxon>Pseudomonadati</taxon>
        <taxon>Bacteroidota</taxon>
        <taxon>Flavobacteriia</taxon>
        <taxon>Flavobacteriales</taxon>
        <taxon>Flavobacteriaceae</taxon>
        <taxon>Flagellimonas</taxon>
    </lineage>
</organism>
<comment type="caution">
    <text evidence="1">The sequence shown here is derived from an EMBL/GenBank/DDBJ whole genome shotgun (WGS) entry which is preliminary data.</text>
</comment>
<reference evidence="2" key="1">
    <citation type="journal article" date="2019" name="Int. J. Syst. Evol. Microbiol.">
        <title>The Global Catalogue of Microorganisms (GCM) 10K type strain sequencing project: providing services to taxonomists for standard genome sequencing and annotation.</title>
        <authorList>
            <consortium name="The Broad Institute Genomics Platform"/>
            <consortium name="The Broad Institute Genome Sequencing Center for Infectious Disease"/>
            <person name="Wu L."/>
            <person name="Ma J."/>
        </authorList>
    </citation>
    <scope>NUCLEOTIDE SEQUENCE [LARGE SCALE GENOMIC DNA]</scope>
    <source>
        <strain evidence="2">JCM 3389</strain>
    </source>
</reference>
<evidence type="ECO:0000313" key="1">
    <source>
        <dbReference type="EMBL" id="MFD2098966.1"/>
    </source>
</evidence>
<dbReference type="EMBL" id="JBHUHU010000001">
    <property type="protein sequence ID" value="MFD2098966.1"/>
    <property type="molecule type" value="Genomic_DNA"/>
</dbReference>
<dbReference type="Pfam" id="PF14903">
    <property type="entry name" value="WG_beta_rep"/>
    <property type="match status" value="2"/>
</dbReference>
<sequence length="206" mass="24019">MKTLPIIFAAFISIGINAQLPKDLDFVAPFSEGLAAVKKGNDWAFIDDVGNTVINFRNDFYWNQDASTPYDDVRTVHYPKFSDGRCIVQKMVDEIPVFGFIDTHGKMVIEPQFLNVRPFENGMTTGIIFEKVLRGKNEFNLDIYEYKFHEVLMDVDGNILEFLNRRYNIQMTKKRYKIPPIWSKVLNNRLIAVKLDDNWEIKKLEL</sequence>
<dbReference type="RefSeq" id="WP_379829731.1">
    <property type="nucleotide sequence ID" value="NZ_JBHUHU010000001.1"/>
</dbReference>
<dbReference type="InterPro" id="IPR032774">
    <property type="entry name" value="WG_beta_rep"/>
</dbReference>
<evidence type="ECO:0000313" key="2">
    <source>
        <dbReference type="Proteomes" id="UP001597342"/>
    </source>
</evidence>
<dbReference type="Proteomes" id="UP001597342">
    <property type="component" value="Unassembled WGS sequence"/>
</dbReference>
<protein>
    <submittedName>
        <fullName evidence="1">WG repeat-containing protein</fullName>
    </submittedName>
</protein>
<keyword evidence="2" id="KW-1185">Reference proteome</keyword>
<gene>
    <name evidence="1" type="ORF">ACFSJE_04215</name>
</gene>
<proteinExistence type="predicted"/>